<name>A0A8J3ZX84_9ACTN</name>
<proteinExistence type="predicted"/>
<keyword evidence="3" id="KW-1185">Reference proteome</keyword>
<gene>
    <name evidence="2" type="ORF">Voc01_039830</name>
</gene>
<dbReference type="Gene3D" id="3.90.550.10">
    <property type="entry name" value="Spore Coat Polysaccharide Biosynthesis Protein SpsA, Chain A"/>
    <property type="match status" value="1"/>
</dbReference>
<dbReference type="InterPro" id="IPR029044">
    <property type="entry name" value="Nucleotide-diphossugar_trans"/>
</dbReference>
<protein>
    <submittedName>
        <fullName evidence="2">4-diphosphocytidyl-2C-methyl-D-erythritol synthase</fullName>
    </submittedName>
</protein>
<evidence type="ECO:0000313" key="3">
    <source>
        <dbReference type="Proteomes" id="UP000635606"/>
    </source>
</evidence>
<feature type="domain" description="MobA-like NTP transferase" evidence="1">
    <location>
        <begin position="5"/>
        <end position="164"/>
    </location>
</feature>
<reference evidence="2" key="1">
    <citation type="submission" date="2021-01" db="EMBL/GenBank/DDBJ databases">
        <title>Whole genome shotgun sequence of Virgisporangium ochraceum NBRC 16418.</title>
        <authorList>
            <person name="Komaki H."/>
            <person name="Tamura T."/>
        </authorList>
    </citation>
    <scope>NUCLEOTIDE SEQUENCE</scope>
    <source>
        <strain evidence="2">NBRC 16418</strain>
    </source>
</reference>
<comment type="caution">
    <text evidence="2">The sequence shown here is derived from an EMBL/GenBank/DDBJ whole genome shotgun (WGS) entry which is preliminary data.</text>
</comment>
<evidence type="ECO:0000259" key="1">
    <source>
        <dbReference type="Pfam" id="PF12804"/>
    </source>
</evidence>
<dbReference type="GO" id="GO:0016779">
    <property type="term" value="F:nucleotidyltransferase activity"/>
    <property type="evidence" value="ECO:0007669"/>
    <property type="project" value="UniProtKB-ARBA"/>
</dbReference>
<organism evidence="2 3">
    <name type="scientific">Virgisporangium ochraceum</name>
    <dbReference type="NCBI Taxonomy" id="65505"/>
    <lineage>
        <taxon>Bacteria</taxon>
        <taxon>Bacillati</taxon>
        <taxon>Actinomycetota</taxon>
        <taxon>Actinomycetes</taxon>
        <taxon>Micromonosporales</taxon>
        <taxon>Micromonosporaceae</taxon>
        <taxon>Virgisporangium</taxon>
    </lineage>
</organism>
<dbReference type="PANTHER" id="PTHR43777">
    <property type="entry name" value="MOLYBDENUM COFACTOR CYTIDYLYLTRANSFERASE"/>
    <property type="match status" value="1"/>
</dbReference>
<dbReference type="EMBL" id="BOPH01000053">
    <property type="protein sequence ID" value="GIJ69066.1"/>
    <property type="molecule type" value="Genomic_DNA"/>
</dbReference>
<dbReference type="Proteomes" id="UP000635606">
    <property type="component" value="Unassembled WGS sequence"/>
</dbReference>
<dbReference type="AlphaFoldDB" id="A0A8J3ZX84"/>
<dbReference type="InterPro" id="IPR025877">
    <property type="entry name" value="MobA-like_NTP_Trfase"/>
</dbReference>
<dbReference type="PANTHER" id="PTHR43777:SF1">
    <property type="entry name" value="MOLYBDENUM COFACTOR CYTIDYLYLTRANSFERASE"/>
    <property type="match status" value="1"/>
</dbReference>
<dbReference type="Pfam" id="PF12804">
    <property type="entry name" value="NTP_transf_3"/>
    <property type="match status" value="1"/>
</dbReference>
<dbReference type="SUPFAM" id="SSF53448">
    <property type="entry name" value="Nucleotide-diphospho-sugar transferases"/>
    <property type="match status" value="1"/>
</dbReference>
<accession>A0A8J3ZX84</accession>
<evidence type="ECO:0000313" key="2">
    <source>
        <dbReference type="EMBL" id="GIJ69066.1"/>
    </source>
</evidence>
<sequence length="188" mass="18685">MEPAGLLLAAGGGTRYGMPKALVSDGGTLWVDRALGVLRDGGCAPLVVVIGAAAAEVRAQADLGDAIIVENTGWADGMGSSLRAGLAALGPTAAPAVVVMLVDTPGITPDAVRAVGTHAAPGALALATYGDRDGHPVLLGRDHWPGVVELATGDSGARAYLRNNPDTVVRVPCDRIADGADVDAPGPA</sequence>
<dbReference type="RefSeq" id="WP_203928989.1">
    <property type="nucleotide sequence ID" value="NZ_BOPH01000053.1"/>
</dbReference>